<organism evidence="1 2">
    <name type="scientific">Ixodes persulcatus</name>
    <name type="common">Taiga tick</name>
    <dbReference type="NCBI Taxonomy" id="34615"/>
    <lineage>
        <taxon>Eukaryota</taxon>
        <taxon>Metazoa</taxon>
        <taxon>Ecdysozoa</taxon>
        <taxon>Arthropoda</taxon>
        <taxon>Chelicerata</taxon>
        <taxon>Arachnida</taxon>
        <taxon>Acari</taxon>
        <taxon>Parasitiformes</taxon>
        <taxon>Ixodida</taxon>
        <taxon>Ixodoidea</taxon>
        <taxon>Ixodidae</taxon>
        <taxon>Ixodinae</taxon>
        <taxon>Ixodes</taxon>
    </lineage>
</organism>
<sequence>MATALHNQGTLRGRTSFHQNRFCPLQDLNEFPPLENTGNTKKGLTTTNCTTYKQDLPNANANMASRTSSTNQTSIKVKENQLKELERHVAQHKAEIEKDKQEEEPPAPSRTHQNPPQTSQLIKSPKSEPDGFYDPFWEIKATRIALKKNINKHKDVARESLPKGFRRHESVLLRRLQAGAAITPSVTKKWADAKKKKKNPDFVPKPDQCKYCLENLRADTQHLVWECSKLDQERNDALGTLNREDKPSTLDEWVNPAGDSERRSLILRSLVDFLKTANLGRDL</sequence>
<accession>A0AC60P0N0</accession>
<evidence type="ECO:0000313" key="2">
    <source>
        <dbReference type="Proteomes" id="UP000805193"/>
    </source>
</evidence>
<name>A0AC60P0N0_IXOPE</name>
<gene>
    <name evidence="1" type="ORF">HPB47_009954</name>
</gene>
<proteinExistence type="predicted"/>
<protein>
    <submittedName>
        <fullName evidence="1">Uncharacterized protein</fullName>
    </submittedName>
</protein>
<dbReference type="Proteomes" id="UP000805193">
    <property type="component" value="Unassembled WGS sequence"/>
</dbReference>
<reference evidence="1 2" key="1">
    <citation type="journal article" date="2020" name="Cell">
        <title>Large-Scale Comparative Analyses of Tick Genomes Elucidate Their Genetic Diversity and Vector Capacities.</title>
        <authorList>
            <consortium name="Tick Genome and Microbiome Consortium (TIGMIC)"/>
            <person name="Jia N."/>
            <person name="Wang J."/>
            <person name="Shi W."/>
            <person name="Du L."/>
            <person name="Sun Y."/>
            <person name="Zhan W."/>
            <person name="Jiang J.F."/>
            <person name="Wang Q."/>
            <person name="Zhang B."/>
            <person name="Ji P."/>
            <person name="Bell-Sakyi L."/>
            <person name="Cui X.M."/>
            <person name="Yuan T.T."/>
            <person name="Jiang B.G."/>
            <person name="Yang W.F."/>
            <person name="Lam T.T."/>
            <person name="Chang Q.C."/>
            <person name="Ding S.J."/>
            <person name="Wang X.J."/>
            <person name="Zhu J.G."/>
            <person name="Ruan X.D."/>
            <person name="Zhao L."/>
            <person name="Wei J.T."/>
            <person name="Ye R.Z."/>
            <person name="Que T.C."/>
            <person name="Du C.H."/>
            <person name="Zhou Y.H."/>
            <person name="Cheng J.X."/>
            <person name="Dai P.F."/>
            <person name="Guo W.B."/>
            <person name="Han X.H."/>
            <person name="Huang E.J."/>
            <person name="Li L.F."/>
            <person name="Wei W."/>
            <person name="Gao Y.C."/>
            <person name="Liu J.Z."/>
            <person name="Shao H.Z."/>
            <person name="Wang X."/>
            <person name="Wang C.C."/>
            <person name="Yang T.C."/>
            <person name="Huo Q.B."/>
            <person name="Li W."/>
            <person name="Chen H.Y."/>
            <person name="Chen S.E."/>
            <person name="Zhou L.G."/>
            <person name="Ni X.B."/>
            <person name="Tian J.H."/>
            <person name="Sheng Y."/>
            <person name="Liu T."/>
            <person name="Pan Y.S."/>
            <person name="Xia L.Y."/>
            <person name="Li J."/>
            <person name="Zhao F."/>
            <person name="Cao W.C."/>
        </authorList>
    </citation>
    <scope>NUCLEOTIDE SEQUENCE [LARGE SCALE GENOMIC DNA]</scope>
    <source>
        <strain evidence="1">Iper-2018</strain>
    </source>
</reference>
<keyword evidence="2" id="KW-1185">Reference proteome</keyword>
<evidence type="ECO:0000313" key="1">
    <source>
        <dbReference type="EMBL" id="KAG0412891.1"/>
    </source>
</evidence>
<comment type="caution">
    <text evidence="1">The sequence shown here is derived from an EMBL/GenBank/DDBJ whole genome shotgun (WGS) entry which is preliminary data.</text>
</comment>
<dbReference type="EMBL" id="JABSTQ010011313">
    <property type="protein sequence ID" value="KAG0412891.1"/>
    <property type="molecule type" value="Genomic_DNA"/>
</dbReference>